<evidence type="ECO:0000313" key="3">
    <source>
        <dbReference type="Proteomes" id="UP000822688"/>
    </source>
</evidence>
<feature type="signal peptide" evidence="1">
    <location>
        <begin position="1"/>
        <end position="19"/>
    </location>
</feature>
<organism evidence="2 3">
    <name type="scientific">Ceratodon purpureus</name>
    <name type="common">Fire moss</name>
    <name type="synonym">Dicranum purpureum</name>
    <dbReference type="NCBI Taxonomy" id="3225"/>
    <lineage>
        <taxon>Eukaryota</taxon>
        <taxon>Viridiplantae</taxon>
        <taxon>Streptophyta</taxon>
        <taxon>Embryophyta</taxon>
        <taxon>Bryophyta</taxon>
        <taxon>Bryophytina</taxon>
        <taxon>Bryopsida</taxon>
        <taxon>Dicranidae</taxon>
        <taxon>Pseudoditrichales</taxon>
        <taxon>Ditrichaceae</taxon>
        <taxon>Ceratodon</taxon>
    </lineage>
</organism>
<dbReference type="AlphaFoldDB" id="A0A8T0HY61"/>
<name>A0A8T0HY61_CERPU</name>
<gene>
    <name evidence="2" type="ORF">KC19_5G052500</name>
</gene>
<feature type="chain" id="PRO_5035796761" evidence="1">
    <location>
        <begin position="20"/>
        <end position="76"/>
    </location>
</feature>
<dbReference type="EMBL" id="CM026425">
    <property type="protein sequence ID" value="KAG0576064.1"/>
    <property type="molecule type" value="Genomic_DNA"/>
</dbReference>
<keyword evidence="3" id="KW-1185">Reference proteome</keyword>
<keyword evidence="1" id="KW-0732">Signal</keyword>
<proteinExistence type="predicted"/>
<evidence type="ECO:0000313" key="2">
    <source>
        <dbReference type="EMBL" id="KAG0576064.1"/>
    </source>
</evidence>
<reference evidence="2" key="1">
    <citation type="submission" date="2020-06" db="EMBL/GenBank/DDBJ databases">
        <title>WGS assembly of Ceratodon purpureus strain R40.</title>
        <authorList>
            <person name="Carey S.B."/>
            <person name="Jenkins J."/>
            <person name="Shu S."/>
            <person name="Lovell J.T."/>
            <person name="Sreedasyam A."/>
            <person name="Maumus F."/>
            <person name="Tiley G.P."/>
            <person name="Fernandez-Pozo N."/>
            <person name="Barry K."/>
            <person name="Chen C."/>
            <person name="Wang M."/>
            <person name="Lipzen A."/>
            <person name="Daum C."/>
            <person name="Saski C.A."/>
            <person name="Payton A.C."/>
            <person name="Mcbreen J.C."/>
            <person name="Conrad R.E."/>
            <person name="Kollar L.M."/>
            <person name="Olsson S."/>
            <person name="Huttunen S."/>
            <person name="Landis J.B."/>
            <person name="Wickett N.J."/>
            <person name="Johnson M.G."/>
            <person name="Rensing S.A."/>
            <person name="Grimwood J."/>
            <person name="Schmutz J."/>
            <person name="Mcdaniel S.F."/>
        </authorList>
    </citation>
    <scope>NUCLEOTIDE SEQUENCE</scope>
    <source>
        <strain evidence="2">R40</strain>
    </source>
</reference>
<evidence type="ECO:0000256" key="1">
    <source>
        <dbReference type="SAM" id="SignalP"/>
    </source>
</evidence>
<accession>A0A8T0HY61</accession>
<protein>
    <submittedName>
        <fullName evidence="2">Uncharacterized protein</fullName>
    </submittedName>
</protein>
<dbReference type="Proteomes" id="UP000822688">
    <property type="component" value="Chromosome 5"/>
</dbReference>
<comment type="caution">
    <text evidence="2">The sequence shown here is derived from an EMBL/GenBank/DDBJ whole genome shotgun (WGS) entry which is preliminary data.</text>
</comment>
<sequence length="76" mass="8295">MVLLKYSFVNLLISFKVESFPDSVAIWVQIWGLGAEARAHVVILTCALLPQATCPVKGGVLCLVLSKSLMTPGFFR</sequence>